<sequence>MEQDKQQQQIDLSAPFQGQLLWADPSLEDMRKRVEDIMTAKITFPPPDQFEFINIYGTGIATPWNLIISDECSDIEQKNEAMHIQNPWEATSDNCKQPLYDTIDGDGTVPAISAANDMMDAAARFEIRNVEHTEMLYSPRVLLLISCIMGLKVLPKVQNNK</sequence>
<dbReference type="OrthoDB" id="783974at2759"/>
<proteinExistence type="predicted"/>
<reference evidence="1 2" key="1">
    <citation type="submission" date="2019-03" db="EMBL/GenBank/DDBJ databases">
        <title>Single cell metagenomics reveals metabolic interactions within the superorganism composed of flagellate Streblomastix strix and complex community of Bacteroidetes bacteria on its surface.</title>
        <authorList>
            <person name="Treitli S.C."/>
            <person name="Kolisko M."/>
            <person name="Husnik F."/>
            <person name="Keeling P."/>
            <person name="Hampl V."/>
        </authorList>
    </citation>
    <scope>NUCLEOTIDE SEQUENCE [LARGE SCALE GENOMIC DNA]</scope>
    <source>
        <strain evidence="1">ST1C</strain>
    </source>
</reference>
<evidence type="ECO:0000313" key="2">
    <source>
        <dbReference type="Proteomes" id="UP000324800"/>
    </source>
</evidence>
<organism evidence="1 2">
    <name type="scientific">Streblomastix strix</name>
    <dbReference type="NCBI Taxonomy" id="222440"/>
    <lineage>
        <taxon>Eukaryota</taxon>
        <taxon>Metamonada</taxon>
        <taxon>Preaxostyla</taxon>
        <taxon>Oxymonadida</taxon>
        <taxon>Streblomastigidae</taxon>
        <taxon>Streblomastix</taxon>
    </lineage>
</organism>
<protein>
    <submittedName>
        <fullName evidence="1">Uncharacterized protein</fullName>
    </submittedName>
</protein>
<dbReference type="Proteomes" id="UP000324800">
    <property type="component" value="Unassembled WGS sequence"/>
</dbReference>
<name>A0A5J4UD27_9EUKA</name>
<dbReference type="EMBL" id="SNRW01017355">
    <property type="protein sequence ID" value="KAA6368438.1"/>
    <property type="molecule type" value="Genomic_DNA"/>
</dbReference>
<evidence type="ECO:0000313" key="1">
    <source>
        <dbReference type="EMBL" id="KAA6368438.1"/>
    </source>
</evidence>
<comment type="caution">
    <text evidence="1">The sequence shown here is derived from an EMBL/GenBank/DDBJ whole genome shotgun (WGS) entry which is preliminary data.</text>
</comment>
<accession>A0A5J4UD27</accession>
<dbReference type="AlphaFoldDB" id="A0A5J4UD27"/>
<gene>
    <name evidence="1" type="ORF">EZS28_036036</name>
</gene>